<accession>A0A1T5PD86</accession>
<proteinExistence type="predicted"/>
<protein>
    <submittedName>
        <fullName evidence="1">ECU11_1175 protein</fullName>
    </submittedName>
</protein>
<dbReference type="GeneID" id="77136439"/>
<reference evidence="1 2" key="2">
    <citation type="journal article" date="2009" name="BMC Genomics">
        <title>Identification of transcriptional signals in Encephalitozoon cuniculi widespread among Microsporidia phylum: support for accurate structural genome annotation.</title>
        <authorList>
            <person name="Peyretaillade E."/>
            <person name="Goncalves O."/>
            <person name="Terrat S."/>
            <person name="Dugat-Bony E."/>
            <person name="Wincker P."/>
            <person name="Cornman R.S."/>
            <person name="Evans J.D."/>
            <person name="Delbac F."/>
            <person name="Peyret P."/>
        </authorList>
    </citation>
    <scope>NUCLEOTIDE SEQUENCE [LARGE SCALE GENOMIC DNA]</scope>
    <source>
        <strain evidence="1 2">GB-M1</strain>
    </source>
</reference>
<dbReference type="OrthoDB" id="2192922at2759"/>
<organism evidence="1 2">
    <name type="scientific">Encephalitozoon cuniculi (strain GB-M1)</name>
    <name type="common">Microsporidian parasite</name>
    <dbReference type="NCBI Taxonomy" id="284813"/>
    <lineage>
        <taxon>Eukaryota</taxon>
        <taxon>Fungi</taxon>
        <taxon>Fungi incertae sedis</taxon>
        <taxon>Microsporidia</taxon>
        <taxon>Unikaryonidae</taxon>
        <taxon>Encephalitozoon</taxon>
    </lineage>
</organism>
<evidence type="ECO:0000313" key="1">
    <source>
        <dbReference type="EMBL" id="SKD10712.1"/>
    </source>
</evidence>
<reference evidence="1 2" key="1">
    <citation type="journal article" date="2001" name="Nature">
        <title>Genome sequence and gene compaction of the eukaryote parasite Encephalitozoon cuniculi.</title>
        <authorList>
            <person name="Katinka M.D."/>
            <person name="Duprat S."/>
            <person name="Cornillot E."/>
            <person name="Metenier G."/>
            <person name="Thomarat F."/>
            <person name="Prensier G."/>
            <person name="Barbe V."/>
            <person name="Peyretaillade E."/>
            <person name="Brottier P."/>
            <person name="Wincker P."/>
            <person name="Delbac F."/>
            <person name="El Alaoui H."/>
            <person name="Peyret P."/>
            <person name="Saurin W."/>
            <person name="Gouy M."/>
            <person name="Weissenbach J."/>
            <person name="Vivares C.P."/>
        </authorList>
    </citation>
    <scope>NUCLEOTIDE SEQUENCE [LARGE SCALE GENOMIC DNA]</scope>
    <source>
        <strain evidence="1 2">GB-M1</strain>
    </source>
</reference>
<dbReference type="InParanoid" id="A0A1T5PD86"/>
<dbReference type="EMBL" id="AL590450">
    <property type="protein sequence ID" value="SKD10712.1"/>
    <property type="molecule type" value="Genomic_DNA"/>
</dbReference>
<name>A0A1T5PD86_ENCCU</name>
<sequence length="84" mass="9400">MGPGEAQNNCPNLPPGMDIEDLIKSADNFFRGRPSSNPMVSSKKKVLRFAKDNGVDMNKSLIKAEEFPRSAYADELERFPVLRD</sequence>
<keyword evidence="2" id="KW-1185">Reference proteome</keyword>
<gene>
    <name evidence="1" type="ordered locus">ECU11_1175</name>
</gene>
<dbReference type="RefSeq" id="NP_001402597.1">
    <property type="nucleotide sequence ID" value="NM_001415289.1"/>
</dbReference>
<evidence type="ECO:0000313" key="2">
    <source>
        <dbReference type="Proteomes" id="UP000000819"/>
    </source>
</evidence>
<dbReference type="AlphaFoldDB" id="A0A1T5PD86"/>
<dbReference type="KEGG" id="ecu:ECU11_1175"/>
<dbReference type="Proteomes" id="UP000000819">
    <property type="component" value="Chromosome XI"/>
</dbReference>